<protein>
    <submittedName>
        <fullName evidence="1">Uncharacterized protein</fullName>
    </submittedName>
</protein>
<reference evidence="1" key="1">
    <citation type="submission" date="2019-10" db="EMBL/GenBank/DDBJ databases">
        <authorList>
            <person name="Zhang R."/>
            <person name="Pan Y."/>
            <person name="Wang J."/>
            <person name="Ma R."/>
            <person name="Yu S."/>
        </authorList>
    </citation>
    <scope>NUCLEOTIDE SEQUENCE</scope>
    <source>
        <strain evidence="1">LA-IB0</strain>
        <tissue evidence="1">Leaf</tissue>
    </source>
</reference>
<evidence type="ECO:0000313" key="1">
    <source>
        <dbReference type="EMBL" id="KAG8363969.1"/>
    </source>
</evidence>
<dbReference type="EMBL" id="WHWC01000019">
    <property type="protein sequence ID" value="KAG8363969.1"/>
    <property type="molecule type" value="Genomic_DNA"/>
</dbReference>
<proteinExistence type="predicted"/>
<comment type="caution">
    <text evidence="1">The sequence shown here is derived from an EMBL/GenBank/DDBJ whole genome shotgun (WGS) entry which is preliminary data.</text>
</comment>
<gene>
    <name evidence="1" type="ORF">BUALT_Bualt19G0077700</name>
</gene>
<accession>A0AAV6W2R5</accession>
<evidence type="ECO:0000313" key="2">
    <source>
        <dbReference type="Proteomes" id="UP000826271"/>
    </source>
</evidence>
<sequence>MGGNYRQKKSPGSSFSLCSCFTGRNSGYDTRNYDEYAKAYRVYPGDQDRGRWVAEPGIDKKASAYISLTTDKWGAVMGTYLLGVDVTHVWDADLGTPPVPRWDSPRESSRISAPLGFENKNFGFSCRRLVYEEDTRDSFLATGNGFNGTDM</sequence>
<keyword evidence="2" id="KW-1185">Reference proteome</keyword>
<dbReference type="PROSITE" id="PS51257">
    <property type="entry name" value="PROKAR_LIPOPROTEIN"/>
    <property type="match status" value="1"/>
</dbReference>
<dbReference type="PANTHER" id="PTHR33511">
    <property type="entry name" value="OS06G0632400 PROTEIN"/>
    <property type="match status" value="1"/>
</dbReference>
<name>A0AAV6W2R5_9LAMI</name>
<dbReference type="AlphaFoldDB" id="A0AAV6W2R5"/>
<organism evidence="1 2">
    <name type="scientific">Buddleja alternifolia</name>
    <dbReference type="NCBI Taxonomy" id="168488"/>
    <lineage>
        <taxon>Eukaryota</taxon>
        <taxon>Viridiplantae</taxon>
        <taxon>Streptophyta</taxon>
        <taxon>Embryophyta</taxon>
        <taxon>Tracheophyta</taxon>
        <taxon>Spermatophyta</taxon>
        <taxon>Magnoliopsida</taxon>
        <taxon>eudicotyledons</taxon>
        <taxon>Gunneridae</taxon>
        <taxon>Pentapetalae</taxon>
        <taxon>asterids</taxon>
        <taxon>lamiids</taxon>
        <taxon>Lamiales</taxon>
        <taxon>Scrophulariaceae</taxon>
        <taxon>Buddlejeae</taxon>
        <taxon>Buddleja</taxon>
    </lineage>
</organism>
<dbReference type="Proteomes" id="UP000826271">
    <property type="component" value="Unassembled WGS sequence"/>
</dbReference>